<dbReference type="EMBL" id="FMHU01000001">
    <property type="protein sequence ID" value="SCL12858.1"/>
    <property type="molecule type" value="Genomic_DNA"/>
</dbReference>
<organism evidence="1 2">
    <name type="scientific">Micromonospora inyonensis</name>
    <dbReference type="NCBI Taxonomy" id="47866"/>
    <lineage>
        <taxon>Bacteria</taxon>
        <taxon>Bacillati</taxon>
        <taxon>Actinomycetota</taxon>
        <taxon>Actinomycetes</taxon>
        <taxon>Micromonosporales</taxon>
        <taxon>Micromonosporaceae</taxon>
        <taxon>Micromonospora</taxon>
    </lineage>
</organism>
<proteinExistence type="predicted"/>
<gene>
    <name evidence="1" type="ORF">GA0074694_0038</name>
</gene>
<evidence type="ECO:0000313" key="1">
    <source>
        <dbReference type="EMBL" id="SCL12858.1"/>
    </source>
</evidence>
<dbReference type="STRING" id="47866.GA0074694_0038"/>
<reference evidence="2" key="1">
    <citation type="submission" date="2016-06" db="EMBL/GenBank/DDBJ databases">
        <authorList>
            <person name="Varghese N."/>
        </authorList>
    </citation>
    <scope>NUCLEOTIDE SEQUENCE [LARGE SCALE GENOMIC DNA]</scope>
    <source>
        <strain evidence="2">DSM 46123</strain>
    </source>
</reference>
<protein>
    <submittedName>
        <fullName evidence="1">Uncharacterized protein</fullName>
    </submittedName>
</protein>
<dbReference type="Proteomes" id="UP000198906">
    <property type="component" value="Unassembled WGS sequence"/>
</dbReference>
<keyword evidence="2" id="KW-1185">Reference proteome</keyword>
<evidence type="ECO:0000313" key="2">
    <source>
        <dbReference type="Proteomes" id="UP000198906"/>
    </source>
</evidence>
<dbReference type="RefSeq" id="WP_245714486.1">
    <property type="nucleotide sequence ID" value="NZ_FMHU01000001.1"/>
</dbReference>
<accession>A0A1C6R7E7</accession>
<sequence>MTARKPHRAVMAELLLLAAPTAIRVHSDGSSMAFTFATVAELRAWLDAAGLNAPDLLAAERERTDHEGRPVRSMNAYPTWHGWEIYADAVEPVDVSPLDSSTVTALTGLAVA</sequence>
<dbReference type="AlphaFoldDB" id="A0A1C6R7E7"/>
<name>A0A1C6R7E7_9ACTN</name>